<dbReference type="PANTHER" id="PTHR34933">
    <property type="entry name" value="FLAGELLAR L-RING PROTEIN"/>
    <property type="match status" value="1"/>
</dbReference>
<dbReference type="GO" id="GO:0003774">
    <property type="term" value="F:cytoskeletal motor activity"/>
    <property type="evidence" value="ECO:0007669"/>
    <property type="project" value="InterPro"/>
</dbReference>
<keyword evidence="7 9" id="KW-0975">Bacterial flagellum</keyword>
<dbReference type="EMBL" id="CP031395">
    <property type="protein sequence ID" value="QBK06367.1"/>
    <property type="molecule type" value="Genomic_DNA"/>
</dbReference>
<feature type="chain" id="PRO_5020661430" description="Flagellar L-ring protein" evidence="10">
    <location>
        <begin position="17"/>
        <end position="230"/>
    </location>
</feature>
<reference evidence="11 12" key="1">
    <citation type="submission" date="2018-07" db="EMBL/GenBank/DDBJ databases">
        <title>Exploring interactions and the metabolic potential of the ultra-small soil bacteria Hylemonella gracilis.</title>
        <authorList>
            <person name="Tyc O."/>
            <person name="Kulkarni P."/>
            <person name="Gawehns F."/>
            <person name="Hundscheid M."/>
            <person name="Zweers H."/>
            <person name="Garbeva P."/>
        </authorList>
    </citation>
    <scope>NUCLEOTIDE SEQUENCE [LARGE SCALE GENOMIC DNA]</scope>
    <source>
        <strain evidence="11 12">NS1</strain>
    </source>
</reference>
<evidence type="ECO:0000256" key="7">
    <source>
        <dbReference type="ARBA" id="ARBA00023143"/>
    </source>
</evidence>
<keyword evidence="11" id="KW-0282">Flagellum</keyword>
<dbReference type="InterPro" id="IPR000527">
    <property type="entry name" value="Flag_Lring"/>
</dbReference>
<dbReference type="GO" id="GO:0009427">
    <property type="term" value="C:bacterial-type flagellum basal body, distal rod, L ring"/>
    <property type="evidence" value="ECO:0007669"/>
    <property type="project" value="InterPro"/>
</dbReference>
<keyword evidence="6 9" id="KW-0472">Membrane</keyword>
<comment type="subunit">
    <text evidence="4 9">The basal body constitutes a major portion of the flagellar organelle and consists of four rings (L,P,S, and M) mounted on a central rod.</text>
</comment>
<organism evidence="11 12">
    <name type="scientific">Hylemonella gracilis</name>
    <dbReference type="NCBI Taxonomy" id="80880"/>
    <lineage>
        <taxon>Bacteria</taxon>
        <taxon>Pseudomonadati</taxon>
        <taxon>Pseudomonadota</taxon>
        <taxon>Betaproteobacteria</taxon>
        <taxon>Burkholderiales</taxon>
        <taxon>Comamonadaceae</taxon>
        <taxon>Hylemonella</taxon>
    </lineage>
</organism>
<protein>
    <recommendedName>
        <fullName evidence="9">Flagellar L-ring protein</fullName>
    </recommendedName>
    <alternativeName>
        <fullName evidence="9">Basal body L-ring protein</fullName>
    </alternativeName>
</protein>
<dbReference type="PRINTS" id="PR01008">
    <property type="entry name" value="FLGLRINGFLGH"/>
</dbReference>
<dbReference type="Pfam" id="PF02107">
    <property type="entry name" value="FlgH"/>
    <property type="match status" value="1"/>
</dbReference>
<dbReference type="PROSITE" id="PS51257">
    <property type="entry name" value="PROKAR_LIPOPROTEIN"/>
    <property type="match status" value="1"/>
</dbReference>
<evidence type="ECO:0000313" key="12">
    <source>
        <dbReference type="Proteomes" id="UP000292939"/>
    </source>
</evidence>
<dbReference type="GO" id="GO:0071973">
    <property type="term" value="P:bacterial-type flagellum-dependent cell motility"/>
    <property type="evidence" value="ECO:0007669"/>
    <property type="project" value="InterPro"/>
</dbReference>
<dbReference type="HAMAP" id="MF_00415">
    <property type="entry name" value="FlgH"/>
    <property type="match status" value="1"/>
</dbReference>
<name>A0A4P6UQE6_9BURK</name>
<keyword evidence="9" id="KW-0449">Lipoprotein</keyword>
<evidence type="ECO:0000256" key="6">
    <source>
        <dbReference type="ARBA" id="ARBA00023136"/>
    </source>
</evidence>
<keyword evidence="5 9" id="KW-0732">Signal</keyword>
<evidence type="ECO:0000256" key="2">
    <source>
        <dbReference type="ARBA" id="ARBA00004370"/>
    </source>
</evidence>
<evidence type="ECO:0000256" key="5">
    <source>
        <dbReference type="ARBA" id="ARBA00022729"/>
    </source>
</evidence>
<dbReference type="AlphaFoldDB" id="A0A4P6UQE6"/>
<comment type="function">
    <text evidence="1 9">Assembles around the rod to form the L-ring and probably protects the motor/basal body from shearing forces during rotation.</text>
</comment>
<evidence type="ECO:0000256" key="9">
    <source>
        <dbReference type="HAMAP-Rule" id="MF_00415"/>
    </source>
</evidence>
<dbReference type="PANTHER" id="PTHR34933:SF3">
    <property type="entry name" value="FLAGELLAR L-RING PROTEIN"/>
    <property type="match status" value="1"/>
</dbReference>
<keyword evidence="11" id="KW-0969">Cilium</keyword>
<evidence type="ECO:0000256" key="10">
    <source>
        <dbReference type="SAM" id="SignalP"/>
    </source>
</evidence>
<gene>
    <name evidence="9" type="primary">flgH</name>
    <name evidence="11" type="ORF">DW355_04145</name>
</gene>
<comment type="subcellular location">
    <subcellularLocation>
        <location evidence="9">Cell outer membrane</location>
        <topology evidence="9">Lipid-anchor</topology>
    </subcellularLocation>
    <subcellularLocation>
        <location evidence="9">Bacterial flagellum basal body</location>
    </subcellularLocation>
    <subcellularLocation>
        <location evidence="2">Membrane</location>
    </subcellularLocation>
</comment>
<evidence type="ECO:0000256" key="1">
    <source>
        <dbReference type="ARBA" id="ARBA00002591"/>
    </source>
</evidence>
<keyword evidence="11" id="KW-0966">Cell projection</keyword>
<dbReference type="Proteomes" id="UP000292939">
    <property type="component" value="Chromosome"/>
</dbReference>
<dbReference type="KEGG" id="hgr:DW355_04145"/>
<evidence type="ECO:0000313" key="11">
    <source>
        <dbReference type="EMBL" id="QBK06367.1"/>
    </source>
</evidence>
<accession>A0A4P6UQE6</accession>
<feature type="signal peptide" evidence="10">
    <location>
        <begin position="1"/>
        <end position="16"/>
    </location>
</feature>
<dbReference type="OrthoDB" id="9789463at2"/>
<sequence>MAAHARLILLPCSLGAALLAGCTVTAPQPAKVDFATPTMAAYPAQTVPAGPASGSLFQTATYRMGFEDRRARQVGDTVTIRIVENVSASQQSSATTNRSSSISGGISAVPGLSAGSLGKFDIGAENKSDFSGKGGTSAANNFSGSITAVVAEVLPNGHLVVVGEKQIGLNQNVDVMRFTGTVDPLAIQPGNIISSTSIANVRVESKGRGPQYDVQTVGWLTRFFHTLSPF</sequence>
<evidence type="ECO:0000256" key="4">
    <source>
        <dbReference type="ARBA" id="ARBA00011439"/>
    </source>
</evidence>
<keyword evidence="8 9" id="KW-0998">Cell outer membrane</keyword>
<evidence type="ECO:0000256" key="3">
    <source>
        <dbReference type="ARBA" id="ARBA00006929"/>
    </source>
</evidence>
<dbReference type="GO" id="GO:0009279">
    <property type="term" value="C:cell outer membrane"/>
    <property type="evidence" value="ECO:0007669"/>
    <property type="project" value="UniProtKB-SubCell"/>
</dbReference>
<evidence type="ECO:0000256" key="8">
    <source>
        <dbReference type="ARBA" id="ARBA00023237"/>
    </source>
</evidence>
<proteinExistence type="inferred from homology"/>
<comment type="similarity">
    <text evidence="3 9">Belongs to the FlgH family.</text>
</comment>